<sequence>MNGERRVKILLACAVIWAAGAAFWLFRAFTSVGLDRYFNAFLGLFWFVVSVGYFYNYRELRTQTE</sequence>
<dbReference type="GeneID" id="24795166"/>
<keyword evidence="1" id="KW-0812">Transmembrane</keyword>
<organism evidence="2 3">
    <name type="scientific">Archaeoglobus fulgidus DSM 8774</name>
    <dbReference type="NCBI Taxonomy" id="1344584"/>
    <lineage>
        <taxon>Archaea</taxon>
        <taxon>Methanobacteriati</taxon>
        <taxon>Methanobacteriota</taxon>
        <taxon>Archaeoglobi</taxon>
        <taxon>Archaeoglobales</taxon>
        <taxon>Archaeoglobaceae</taxon>
        <taxon>Archaeoglobus</taxon>
    </lineage>
</organism>
<feature type="transmembrane region" description="Helical" evidence="1">
    <location>
        <begin position="37"/>
        <end position="55"/>
    </location>
</feature>
<evidence type="ECO:0000256" key="1">
    <source>
        <dbReference type="SAM" id="Phobius"/>
    </source>
</evidence>
<feature type="transmembrane region" description="Helical" evidence="1">
    <location>
        <begin position="7"/>
        <end position="25"/>
    </location>
</feature>
<dbReference type="EMBL" id="CP006577">
    <property type="protein sequence ID" value="AIG98424.1"/>
    <property type="molecule type" value="Genomic_DNA"/>
</dbReference>
<accession>A0A075WH57</accession>
<evidence type="ECO:0000313" key="3">
    <source>
        <dbReference type="Proteomes" id="UP000028501"/>
    </source>
</evidence>
<gene>
    <name evidence="2" type="ORF">AFULGI_00016650</name>
</gene>
<proteinExistence type="predicted"/>
<dbReference type="HOGENOM" id="CLU_2839171_0_0_2"/>
<dbReference type="RefSeq" id="WP_048095810.1">
    <property type="nucleotide sequence ID" value="NZ_CP006577.1"/>
</dbReference>
<reference evidence="2 3" key="1">
    <citation type="submission" date="2013-07" db="EMBL/GenBank/DDBJ databases">
        <title>Genome of Archaeoglobus fulgidus.</title>
        <authorList>
            <person name="Fiebig A."/>
            <person name="Birkeland N.-K."/>
        </authorList>
    </citation>
    <scope>NUCLEOTIDE SEQUENCE [LARGE SCALE GENOMIC DNA]</scope>
    <source>
        <strain evidence="2 3">DSM 8774</strain>
    </source>
</reference>
<dbReference type="Proteomes" id="UP000028501">
    <property type="component" value="Chromosome"/>
</dbReference>
<dbReference type="KEGG" id="afg:AFULGI_00016650"/>
<keyword evidence="1" id="KW-0472">Membrane</keyword>
<protein>
    <submittedName>
        <fullName evidence="2">Uncharacterized protein</fullName>
    </submittedName>
</protein>
<evidence type="ECO:0000313" key="2">
    <source>
        <dbReference type="EMBL" id="AIG98424.1"/>
    </source>
</evidence>
<keyword evidence="1" id="KW-1133">Transmembrane helix</keyword>
<dbReference type="AlphaFoldDB" id="A0A075WH57"/>
<name>A0A075WH57_ARCFL</name>